<dbReference type="EMBL" id="BIFR01000001">
    <property type="protein sequence ID" value="GCE13307.1"/>
    <property type="molecule type" value="Genomic_DNA"/>
</dbReference>
<accession>A0A402A2D7</accession>
<dbReference type="AlphaFoldDB" id="A0A402A2D7"/>
<organism evidence="1 2">
    <name type="scientific">Tengunoibacter tsumagoiensis</name>
    <dbReference type="NCBI Taxonomy" id="2014871"/>
    <lineage>
        <taxon>Bacteria</taxon>
        <taxon>Bacillati</taxon>
        <taxon>Chloroflexota</taxon>
        <taxon>Ktedonobacteria</taxon>
        <taxon>Ktedonobacterales</taxon>
        <taxon>Dictyobacteraceae</taxon>
        <taxon>Tengunoibacter</taxon>
    </lineage>
</organism>
<keyword evidence="2" id="KW-1185">Reference proteome</keyword>
<dbReference type="RefSeq" id="WP_161975534.1">
    <property type="nucleotide sequence ID" value="NZ_BIFR01000001.1"/>
</dbReference>
<gene>
    <name evidence="1" type="ORF">KTT_31660</name>
</gene>
<sequence>MPEQSSTTIRLDGEIQEHHALSPQGHAVRVTVLQGGLSKNGYNYNECILQEIACCLEGAHAYTDHVRPEAAHDARSVRDIVGFYQDALYVAGTPEQPGRVEATLHILEAAEWLWSLIQEACRLEQPELIGLSIDIFGRWQLNEATRAKDVIQVIALNSCDVVTRPSAGGRFQRILHHDAPLSSYLPSTSQGDHLMDVTSASSPLPSSSAQVQEHQSSLTPQLAEITELKRELQLERAQILLERRLLESALPEAVQKLVRDRYTNRFFEQHELDAELQAQHSMLSALSSSGLIRGHTYEKPDISHVISEAEKIQAAFDRMFDLEVDTGRLGPIRPFGSIREAYARVTGDPAVAGFTERSTLGTIRVSESAPIAHISEADTTTASFSYLLGTSMNKRLLKDYQAWPAEWMKFTTIVPIRDFKQQTRVRLGAFGSLSIVAEDSSYSTMTLTDSAATYVPQKRGNLVTVSREVIVNDDLQAIKQIPTKLAVSAAYTLAEFVYGFLSSNSTIYDGSALFTTGAPHNNLGAAALSTSAMQTGVTAMREQTNYAGKRLGLRPHFLVVPPELEWSSMIVTKSAGMPGGNANDINPMLGYVTPIVSPQLSNSSQWFLIADPREVDTIEIGFVGGQVNPALFIQDQPLFGLNFTQDVITYKIRHEFGGAVVDYRGMYRGI</sequence>
<dbReference type="Proteomes" id="UP000287352">
    <property type="component" value="Unassembled WGS sequence"/>
</dbReference>
<comment type="caution">
    <text evidence="1">The sequence shown here is derived from an EMBL/GenBank/DDBJ whole genome shotgun (WGS) entry which is preliminary data.</text>
</comment>
<protein>
    <submittedName>
        <fullName evidence="1">Uncharacterized protein</fullName>
    </submittedName>
</protein>
<evidence type="ECO:0000313" key="2">
    <source>
        <dbReference type="Proteomes" id="UP000287352"/>
    </source>
</evidence>
<dbReference type="Pfam" id="PF25209">
    <property type="entry name" value="Phage_capsid_4"/>
    <property type="match status" value="1"/>
</dbReference>
<name>A0A402A2D7_9CHLR</name>
<reference evidence="2" key="1">
    <citation type="submission" date="2018-12" db="EMBL/GenBank/DDBJ databases">
        <title>Tengunoibacter tsumagoiensis gen. nov., sp. nov., Dictyobacter kobayashii sp. nov., D. alpinus sp. nov., and D. joshuensis sp. nov. and description of Dictyobacteraceae fam. nov. within the order Ktedonobacterales isolated from Tengu-no-mugimeshi.</title>
        <authorList>
            <person name="Wang C.M."/>
            <person name="Zheng Y."/>
            <person name="Sakai Y."/>
            <person name="Toyoda A."/>
            <person name="Minakuchi Y."/>
            <person name="Abe K."/>
            <person name="Yokota A."/>
            <person name="Yabe S."/>
        </authorList>
    </citation>
    <scope>NUCLEOTIDE SEQUENCE [LARGE SCALE GENOMIC DNA]</scope>
    <source>
        <strain evidence="2">Uno3</strain>
    </source>
</reference>
<proteinExistence type="predicted"/>
<evidence type="ECO:0000313" key="1">
    <source>
        <dbReference type="EMBL" id="GCE13307.1"/>
    </source>
</evidence>